<dbReference type="PRINTS" id="PR00326">
    <property type="entry name" value="GTP1OBG"/>
</dbReference>
<keyword evidence="2" id="KW-0479">Metal-binding</keyword>
<evidence type="ECO:0000313" key="14">
    <source>
        <dbReference type="EMBL" id="CAG5090190.1"/>
    </source>
</evidence>
<dbReference type="Gene3D" id="3.40.50.300">
    <property type="entry name" value="P-loop containing nucleotide triphosphate hydrolases"/>
    <property type="match status" value="1"/>
</dbReference>
<dbReference type="PROSITE" id="PS51883">
    <property type="entry name" value="OBG"/>
    <property type="match status" value="1"/>
</dbReference>
<evidence type="ECO:0000256" key="8">
    <source>
        <dbReference type="ARBA" id="ARBA00023134"/>
    </source>
</evidence>
<evidence type="ECO:0000259" key="13">
    <source>
        <dbReference type="PROSITE" id="PS51883"/>
    </source>
</evidence>
<evidence type="ECO:0000313" key="15">
    <source>
        <dbReference type="Proteomes" id="UP001158576"/>
    </source>
</evidence>
<dbReference type="SUPFAM" id="SSF82051">
    <property type="entry name" value="Obg GTP-binding protein N-terminal domain"/>
    <property type="match status" value="2"/>
</dbReference>
<evidence type="ECO:0000256" key="3">
    <source>
        <dbReference type="ARBA" id="ARBA00022741"/>
    </source>
</evidence>
<sequence length="840" mass="95697">MRELEETHKAIIYDIVISKVWAKTGMMKSYAATYKILNELKNCGMVPRTMLDFGCGAGPSLWAANELFKDSLEEYTGVDKSLDQLRMARYVVTGGHPDRDTPGIRFKKSLPDGIAGSKEQYNIVMCAQTLGDLPDRKSRVSAIDKMWNKVHYEGGVLVIIESGSIAGHEIVQEARSHLIDNMKNSFVVAPCGHNAPCGLFRKAEGPMANSRRLEKPELDFFPRCSFPVRYERPHWAFTKGQDDGNQRTMVVESFNYIVIAKNVNQLPPALQAPRIIALNRKWGWKRQRTNKAHAEYQLRKTLLEKDELKRWEYNDWDLEQEITAFCHRIQCEMDQYEFSQLVNADFNQEYIIAVLKKIVDQPKWKEQKESEKLLESDIYDENIEILGRRRSMSFVDRVPLIFQAGHGGRGAVGGKGGVGGLGGDIIIQPYKEMTMKMFNDLIKNQRSLERTTDDAFVELSESEYRVDELEVTPEVPIVRAANGSACPGNIRFGKHAQNLTITVPIDTEIRNVDTVIIAKGGVGGKGLTGKRWQDRKWNSEAEKERAKSWITGQRGECFKAFIELKRIADVGFIGFPNAGKSTLLKALSKANPQISAAPFTTIRPNIGVIKFEDGRRIELADLPGLIDGAHIGRGYGHQFLHMIERNACHLMVVDINGFQLDSGGPFRSAFETIVQLISELELYNEHIPSKPFNLVLTKADIPDSNRKYEILMDQLDNWDTMMKKLEPELGQVPSSKPRFESVHFISPRLELRNREKRETDSEELVNLKKSIRKLINKSKLYEAAKISVKKEDSEFEEKRKNPTSKEYQKERQNRIKTLQQSTRPIDPDLLPPEKTKDFDF</sequence>
<evidence type="ECO:0000256" key="6">
    <source>
        <dbReference type="ARBA" id="ARBA00023014"/>
    </source>
</evidence>
<dbReference type="InterPro" id="IPR027417">
    <property type="entry name" value="P-loop_NTPase"/>
</dbReference>
<dbReference type="InterPro" id="IPR036726">
    <property type="entry name" value="GTP1_OBG_dom_sf"/>
</dbReference>
<evidence type="ECO:0000256" key="10">
    <source>
        <dbReference type="ARBA" id="ARBA00045681"/>
    </source>
</evidence>
<feature type="compositionally biased region" description="Basic and acidic residues" evidence="11">
    <location>
        <begin position="790"/>
        <end position="800"/>
    </location>
</feature>
<evidence type="ECO:0000256" key="1">
    <source>
        <dbReference type="ARBA" id="ARBA00004173"/>
    </source>
</evidence>
<evidence type="ECO:0000256" key="2">
    <source>
        <dbReference type="ARBA" id="ARBA00022723"/>
    </source>
</evidence>
<evidence type="ECO:0000256" key="7">
    <source>
        <dbReference type="ARBA" id="ARBA00023128"/>
    </source>
</evidence>
<dbReference type="Pfam" id="PF09243">
    <property type="entry name" value="Rsm22"/>
    <property type="match status" value="1"/>
</dbReference>
<keyword evidence="8" id="KW-0342">GTP-binding</keyword>
<evidence type="ECO:0000259" key="12">
    <source>
        <dbReference type="PROSITE" id="PS51710"/>
    </source>
</evidence>
<feature type="domain" description="Obg" evidence="13">
    <location>
        <begin position="392"/>
        <end position="567"/>
    </location>
</feature>
<dbReference type="Pfam" id="PF01926">
    <property type="entry name" value="MMR_HSR1"/>
    <property type="match status" value="1"/>
</dbReference>
<comment type="function">
    <text evidence="10">Mitochondrial ribosome (mitoribosome) assembly factor. Binds at the interface of the head and body domains of the mitochondrial small ribosomal subunit (mt-SSU), occluding the mRNA channel and preventing compaction of the head domain towards the body. Probable inactive methyltransferase: retains the characteristic folding and ability to bind S-adenosyl-L-methionine, but it probably lost its methyltransferase activity.</text>
</comment>
<keyword evidence="7" id="KW-0496">Mitochondrion</keyword>
<keyword evidence="15" id="KW-1185">Reference proteome</keyword>
<dbReference type="InterPro" id="IPR006073">
    <property type="entry name" value="GTP-bd"/>
</dbReference>
<dbReference type="Gene3D" id="3.40.50.150">
    <property type="entry name" value="Vaccinia Virus protein VP39"/>
    <property type="match status" value="1"/>
</dbReference>
<accession>A0ABN7S0A3</accession>
<dbReference type="PROSITE" id="PS00905">
    <property type="entry name" value="GTP1_OBG"/>
    <property type="match status" value="1"/>
</dbReference>
<feature type="region of interest" description="Disordered" evidence="11">
    <location>
        <begin position="790"/>
        <end position="840"/>
    </location>
</feature>
<dbReference type="InterPro" id="IPR029063">
    <property type="entry name" value="SAM-dependent_MTases_sf"/>
</dbReference>
<dbReference type="EMBL" id="OU015568">
    <property type="protein sequence ID" value="CAG5090190.1"/>
    <property type="molecule type" value="Genomic_DNA"/>
</dbReference>
<dbReference type="PANTHER" id="PTHR11702:SF43">
    <property type="entry name" value="GTP-BINDING PROTEIN 10"/>
    <property type="match status" value="1"/>
</dbReference>
<protein>
    <recommendedName>
        <fullName evidence="9">GTP-binding protein 10</fullName>
    </recommendedName>
</protein>
<dbReference type="SUPFAM" id="SSF52540">
    <property type="entry name" value="P-loop containing nucleoside triphosphate hydrolases"/>
    <property type="match status" value="1"/>
</dbReference>
<keyword evidence="6" id="KW-0411">Iron-sulfur</keyword>
<proteinExistence type="predicted"/>
<dbReference type="Gene3D" id="2.70.210.12">
    <property type="entry name" value="GTP1/OBG domain"/>
    <property type="match status" value="1"/>
</dbReference>
<evidence type="ECO:0000256" key="5">
    <source>
        <dbReference type="ARBA" id="ARBA00023004"/>
    </source>
</evidence>
<dbReference type="SUPFAM" id="SSF53335">
    <property type="entry name" value="S-adenosyl-L-methionine-dependent methyltransferases"/>
    <property type="match status" value="1"/>
</dbReference>
<dbReference type="InterPro" id="IPR006169">
    <property type="entry name" value="GTP1_OBG_dom"/>
</dbReference>
<feature type="domain" description="OBG-type G" evidence="12">
    <location>
        <begin position="568"/>
        <end position="754"/>
    </location>
</feature>
<name>A0ABN7S0A3_OIKDI</name>
<keyword evidence="5" id="KW-0408">Iron</keyword>
<reference evidence="14 15" key="1">
    <citation type="submission" date="2021-04" db="EMBL/GenBank/DDBJ databases">
        <authorList>
            <person name="Bliznina A."/>
        </authorList>
    </citation>
    <scope>NUCLEOTIDE SEQUENCE [LARGE SCALE GENOMIC DNA]</scope>
</reference>
<dbReference type="Proteomes" id="UP001158576">
    <property type="component" value="Chromosome PAR"/>
</dbReference>
<dbReference type="InterPro" id="IPR015324">
    <property type="entry name" value="Ribosomal_Rsm22-like"/>
</dbReference>
<dbReference type="InterPro" id="IPR045086">
    <property type="entry name" value="OBG_GTPase"/>
</dbReference>
<feature type="compositionally biased region" description="Basic and acidic residues" evidence="11">
    <location>
        <begin position="831"/>
        <end position="840"/>
    </location>
</feature>
<organism evidence="14 15">
    <name type="scientific">Oikopleura dioica</name>
    <name type="common">Tunicate</name>
    <dbReference type="NCBI Taxonomy" id="34765"/>
    <lineage>
        <taxon>Eukaryota</taxon>
        <taxon>Metazoa</taxon>
        <taxon>Chordata</taxon>
        <taxon>Tunicata</taxon>
        <taxon>Appendicularia</taxon>
        <taxon>Copelata</taxon>
        <taxon>Oikopleuridae</taxon>
        <taxon>Oikopleura</taxon>
    </lineage>
</organism>
<evidence type="ECO:0000256" key="4">
    <source>
        <dbReference type="ARBA" id="ARBA00022946"/>
    </source>
</evidence>
<keyword evidence="3" id="KW-0547">Nucleotide-binding</keyword>
<evidence type="ECO:0000256" key="9">
    <source>
        <dbReference type="ARBA" id="ARBA00039729"/>
    </source>
</evidence>
<comment type="subcellular location">
    <subcellularLocation>
        <location evidence="1">Mitochondrion</location>
    </subcellularLocation>
</comment>
<dbReference type="PANTHER" id="PTHR11702">
    <property type="entry name" value="DEVELOPMENTALLY REGULATED GTP-BINDING PROTEIN-RELATED"/>
    <property type="match status" value="1"/>
</dbReference>
<keyword evidence="4" id="KW-0809">Transit peptide</keyword>
<dbReference type="PROSITE" id="PS51710">
    <property type="entry name" value="G_OBG"/>
    <property type="match status" value="1"/>
</dbReference>
<gene>
    <name evidence="14" type="ORF">OKIOD_LOCUS4054</name>
</gene>
<dbReference type="CDD" id="cd02440">
    <property type="entry name" value="AdoMet_MTases"/>
    <property type="match status" value="1"/>
</dbReference>
<dbReference type="InterPro" id="IPR031167">
    <property type="entry name" value="G_OBG"/>
</dbReference>
<evidence type="ECO:0000256" key="11">
    <source>
        <dbReference type="SAM" id="MobiDB-lite"/>
    </source>
</evidence>
<dbReference type="InterPro" id="IPR006074">
    <property type="entry name" value="GTP1-OBG_CS"/>
</dbReference>